<protein>
    <submittedName>
        <fullName evidence="1 2">Uncharacterized protein</fullName>
    </submittedName>
</protein>
<proteinExistence type="predicted"/>
<dbReference type="EMBL" id="CM001217">
    <property type="protein sequence ID" value="KEH43417.1"/>
    <property type="molecule type" value="Genomic_DNA"/>
</dbReference>
<accession>A0A072VNQ3</accession>
<dbReference type="AlphaFoldDB" id="A0A072VNQ3"/>
<reference evidence="1 3" key="2">
    <citation type="journal article" date="2014" name="BMC Genomics">
        <title>An improved genome release (version Mt4.0) for the model legume Medicago truncatula.</title>
        <authorList>
            <person name="Tang H."/>
            <person name="Krishnakumar V."/>
            <person name="Bidwell S."/>
            <person name="Rosen B."/>
            <person name="Chan A."/>
            <person name="Zhou S."/>
            <person name="Gentzbittel L."/>
            <person name="Childs K.L."/>
            <person name="Yandell M."/>
            <person name="Gundlach H."/>
            <person name="Mayer K.F."/>
            <person name="Schwartz D.C."/>
            <person name="Town C.D."/>
        </authorList>
    </citation>
    <scope>GENOME REANNOTATION</scope>
    <source>
        <strain evidence="1">A17</strain>
        <strain evidence="2 3">cv. Jemalong A17</strain>
    </source>
</reference>
<dbReference type="HOGENOM" id="CLU_3127309_0_0_1"/>
<keyword evidence="3" id="KW-1185">Reference proteome</keyword>
<reference evidence="1 3" key="1">
    <citation type="journal article" date="2011" name="Nature">
        <title>The Medicago genome provides insight into the evolution of rhizobial symbioses.</title>
        <authorList>
            <person name="Young N.D."/>
            <person name="Debelle F."/>
            <person name="Oldroyd G.E."/>
            <person name="Geurts R."/>
            <person name="Cannon S.B."/>
            <person name="Udvardi M.K."/>
            <person name="Benedito V.A."/>
            <person name="Mayer K.F."/>
            <person name="Gouzy J."/>
            <person name="Schoof H."/>
            <person name="Van de Peer Y."/>
            <person name="Proost S."/>
            <person name="Cook D.R."/>
            <person name="Meyers B.C."/>
            <person name="Spannagl M."/>
            <person name="Cheung F."/>
            <person name="De Mita S."/>
            <person name="Krishnakumar V."/>
            <person name="Gundlach H."/>
            <person name="Zhou S."/>
            <person name="Mudge J."/>
            <person name="Bharti A.K."/>
            <person name="Murray J.D."/>
            <person name="Naoumkina M.A."/>
            <person name="Rosen B."/>
            <person name="Silverstein K.A."/>
            <person name="Tang H."/>
            <person name="Rombauts S."/>
            <person name="Zhao P.X."/>
            <person name="Zhou P."/>
            <person name="Barbe V."/>
            <person name="Bardou P."/>
            <person name="Bechner M."/>
            <person name="Bellec A."/>
            <person name="Berger A."/>
            <person name="Berges H."/>
            <person name="Bidwell S."/>
            <person name="Bisseling T."/>
            <person name="Choisne N."/>
            <person name="Couloux A."/>
            <person name="Denny R."/>
            <person name="Deshpande S."/>
            <person name="Dai X."/>
            <person name="Doyle J.J."/>
            <person name="Dudez A.M."/>
            <person name="Farmer A.D."/>
            <person name="Fouteau S."/>
            <person name="Franken C."/>
            <person name="Gibelin C."/>
            <person name="Gish J."/>
            <person name="Goldstein S."/>
            <person name="Gonzalez A.J."/>
            <person name="Green P.J."/>
            <person name="Hallab A."/>
            <person name="Hartog M."/>
            <person name="Hua A."/>
            <person name="Humphray S.J."/>
            <person name="Jeong D.H."/>
            <person name="Jing Y."/>
            <person name="Jocker A."/>
            <person name="Kenton S.M."/>
            <person name="Kim D.J."/>
            <person name="Klee K."/>
            <person name="Lai H."/>
            <person name="Lang C."/>
            <person name="Lin S."/>
            <person name="Macmil S.L."/>
            <person name="Magdelenat G."/>
            <person name="Matthews L."/>
            <person name="McCorrison J."/>
            <person name="Monaghan E.L."/>
            <person name="Mun J.H."/>
            <person name="Najar F.Z."/>
            <person name="Nicholson C."/>
            <person name="Noirot C."/>
            <person name="O'Bleness M."/>
            <person name="Paule C.R."/>
            <person name="Poulain J."/>
            <person name="Prion F."/>
            <person name="Qin B."/>
            <person name="Qu C."/>
            <person name="Retzel E.F."/>
            <person name="Riddle C."/>
            <person name="Sallet E."/>
            <person name="Samain S."/>
            <person name="Samson N."/>
            <person name="Sanders I."/>
            <person name="Saurat O."/>
            <person name="Scarpelli C."/>
            <person name="Schiex T."/>
            <person name="Segurens B."/>
            <person name="Severin A.J."/>
            <person name="Sherrier D.J."/>
            <person name="Shi R."/>
            <person name="Sims S."/>
            <person name="Singer S.R."/>
            <person name="Sinharoy S."/>
            <person name="Sterck L."/>
            <person name="Viollet A."/>
            <person name="Wang B.B."/>
            <person name="Wang K."/>
            <person name="Wang M."/>
            <person name="Wang X."/>
            <person name="Warfsmann J."/>
            <person name="Weissenbach J."/>
            <person name="White D.D."/>
            <person name="White J.D."/>
            <person name="Wiley G.B."/>
            <person name="Wincker P."/>
            <person name="Xing Y."/>
            <person name="Yang L."/>
            <person name="Yao Z."/>
            <person name="Ying F."/>
            <person name="Zhai J."/>
            <person name="Zhou L."/>
            <person name="Zuber A."/>
            <person name="Denarie J."/>
            <person name="Dixon R.A."/>
            <person name="May G.D."/>
            <person name="Schwartz D.C."/>
            <person name="Rogers J."/>
            <person name="Quetier F."/>
            <person name="Town C.D."/>
            <person name="Roe B.A."/>
        </authorList>
    </citation>
    <scope>NUCLEOTIDE SEQUENCE [LARGE SCALE GENOMIC DNA]</scope>
    <source>
        <strain evidence="1">A17</strain>
        <strain evidence="2 3">cv. Jemalong A17</strain>
    </source>
</reference>
<evidence type="ECO:0000313" key="3">
    <source>
        <dbReference type="Proteomes" id="UP000002051"/>
    </source>
</evidence>
<gene>
    <name evidence="1" type="ordered locus">MTR_1g492740</name>
</gene>
<sequence length="50" mass="5308">MRGVPSVALNVLNISKIKAVKTGYPVRDGSAHDGFGLLRTGLKSLKDKQA</sequence>
<reference evidence="2" key="3">
    <citation type="submission" date="2015-04" db="UniProtKB">
        <authorList>
            <consortium name="EnsemblPlants"/>
        </authorList>
    </citation>
    <scope>IDENTIFICATION</scope>
    <source>
        <strain evidence="2">cv. Jemalong A17</strain>
    </source>
</reference>
<organism evidence="1 3">
    <name type="scientific">Medicago truncatula</name>
    <name type="common">Barrel medic</name>
    <name type="synonym">Medicago tribuloides</name>
    <dbReference type="NCBI Taxonomy" id="3880"/>
    <lineage>
        <taxon>Eukaryota</taxon>
        <taxon>Viridiplantae</taxon>
        <taxon>Streptophyta</taxon>
        <taxon>Embryophyta</taxon>
        <taxon>Tracheophyta</taxon>
        <taxon>Spermatophyta</taxon>
        <taxon>Magnoliopsida</taxon>
        <taxon>eudicotyledons</taxon>
        <taxon>Gunneridae</taxon>
        <taxon>Pentapetalae</taxon>
        <taxon>rosids</taxon>
        <taxon>fabids</taxon>
        <taxon>Fabales</taxon>
        <taxon>Fabaceae</taxon>
        <taxon>Papilionoideae</taxon>
        <taxon>50 kb inversion clade</taxon>
        <taxon>NPAAA clade</taxon>
        <taxon>Hologalegina</taxon>
        <taxon>IRL clade</taxon>
        <taxon>Trifolieae</taxon>
        <taxon>Medicago</taxon>
    </lineage>
</organism>
<dbReference type="EnsemblPlants" id="KEH43417">
    <property type="protein sequence ID" value="KEH43417"/>
    <property type="gene ID" value="MTR_1g492740"/>
</dbReference>
<dbReference type="Proteomes" id="UP000002051">
    <property type="component" value="Unassembled WGS sequence"/>
</dbReference>
<name>A0A072VNQ3_MEDTR</name>
<evidence type="ECO:0000313" key="1">
    <source>
        <dbReference type="EMBL" id="KEH43417.1"/>
    </source>
</evidence>
<evidence type="ECO:0000313" key="2">
    <source>
        <dbReference type="EnsemblPlants" id="KEH43417"/>
    </source>
</evidence>